<dbReference type="EMBL" id="JAUIQD010000004">
    <property type="protein sequence ID" value="KAK3353582.1"/>
    <property type="molecule type" value="Genomic_DNA"/>
</dbReference>
<evidence type="ECO:0000256" key="1">
    <source>
        <dbReference type="SAM" id="MobiDB-lite"/>
    </source>
</evidence>
<reference evidence="2" key="2">
    <citation type="submission" date="2023-06" db="EMBL/GenBank/DDBJ databases">
        <authorList>
            <consortium name="Lawrence Berkeley National Laboratory"/>
            <person name="Haridas S."/>
            <person name="Hensen N."/>
            <person name="Bonometti L."/>
            <person name="Westerberg I."/>
            <person name="Brannstrom I.O."/>
            <person name="Guillou S."/>
            <person name="Cros-Aarteil S."/>
            <person name="Calhoun S."/>
            <person name="Kuo A."/>
            <person name="Mondo S."/>
            <person name="Pangilinan J."/>
            <person name="Riley R."/>
            <person name="Labutti K."/>
            <person name="Andreopoulos B."/>
            <person name="Lipzen A."/>
            <person name="Chen C."/>
            <person name="Yanf M."/>
            <person name="Daum C."/>
            <person name="Ng V."/>
            <person name="Clum A."/>
            <person name="Steindorff A."/>
            <person name="Ohm R."/>
            <person name="Martin F."/>
            <person name="Silar P."/>
            <person name="Natvig D."/>
            <person name="Lalanne C."/>
            <person name="Gautier V."/>
            <person name="Ament-Velasquez S.L."/>
            <person name="Kruys A."/>
            <person name="Hutchinson M.I."/>
            <person name="Powell A.J."/>
            <person name="Barry K."/>
            <person name="Miller A.N."/>
            <person name="Grigoriev I.V."/>
            <person name="Debuchy R."/>
            <person name="Gladieux P."/>
            <person name="Thoren M.H."/>
            <person name="Johannesson H."/>
        </authorList>
    </citation>
    <scope>NUCLEOTIDE SEQUENCE</scope>
    <source>
        <strain evidence="2">CBS 955.72</strain>
    </source>
</reference>
<dbReference type="Proteomes" id="UP001275084">
    <property type="component" value="Unassembled WGS sequence"/>
</dbReference>
<proteinExistence type="predicted"/>
<feature type="region of interest" description="Disordered" evidence="1">
    <location>
        <begin position="1"/>
        <end position="32"/>
    </location>
</feature>
<sequence>MDEERWATAGLSPSHKGQKTRAPPGRPVMAQRTRATRTRTRMQNGCRPVARAAWVSWRERSRDVPSVMCAVCACVGKSGCVLSRLELRRLRRLLEVRSYLSAVAGDGIRDTTPVCPMESWDRGIEGSWNRGDDGNSGYAQQLPSTGHFEIEVCTLSPDWRPLHPDGIREALLVFLGQV</sequence>
<protein>
    <submittedName>
        <fullName evidence="2">Uncharacterized protein</fullName>
    </submittedName>
</protein>
<reference evidence="2" key="1">
    <citation type="journal article" date="2023" name="Mol. Phylogenet. Evol.">
        <title>Genome-scale phylogeny and comparative genomics of the fungal order Sordariales.</title>
        <authorList>
            <person name="Hensen N."/>
            <person name="Bonometti L."/>
            <person name="Westerberg I."/>
            <person name="Brannstrom I.O."/>
            <person name="Guillou S."/>
            <person name="Cros-Aarteil S."/>
            <person name="Calhoun S."/>
            <person name="Haridas S."/>
            <person name="Kuo A."/>
            <person name="Mondo S."/>
            <person name="Pangilinan J."/>
            <person name="Riley R."/>
            <person name="LaButti K."/>
            <person name="Andreopoulos B."/>
            <person name="Lipzen A."/>
            <person name="Chen C."/>
            <person name="Yan M."/>
            <person name="Daum C."/>
            <person name="Ng V."/>
            <person name="Clum A."/>
            <person name="Steindorff A."/>
            <person name="Ohm R.A."/>
            <person name="Martin F."/>
            <person name="Silar P."/>
            <person name="Natvig D.O."/>
            <person name="Lalanne C."/>
            <person name="Gautier V."/>
            <person name="Ament-Velasquez S.L."/>
            <person name="Kruys A."/>
            <person name="Hutchinson M.I."/>
            <person name="Powell A.J."/>
            <person name="Barry K."/>
            <person name="Miller A.N."/>
            <person name="Grigoriev I.V."/>
            <person name="Debuchy R."/>
            <person name="Gladieux P."/>
            <person name="Hiltunen Thoren M."/>
            <person name="Johannesson H."/>
        </authorList>
    </citation>
    <scope>NUCLEOTIDE SEQUENCE</scope>
    <source>
        <strain evidence="2">CBS 955.72</strain>
    </source>
</reference>
<evidence type="ECO:0000313" key="3">
    <source>
        <dbReference type="Proteomes" id="UP001275084"/>
    </source>
</evidence>
<name>A0AAJ0HIY3_9PEZI</name>
<keyword evidence="3" id="KW-1185">Reference proteome</keyword>
<accession>A0AAJ0HIY3</accession>
<organism evidence="2 3">
    <name type="scientific">Lasiosphaeria hispida</name>
    <dbReference type="NCBI Taxonomy" id="260671"/>
    <lineage>
        <taxon>Eukaryota</taxon>
        <taxon>Fungi</taxon>
        <taxon>Dikarya</taxon>
        <taxon>Ascomycota</taxon>
        <taxon>Pezizomycotina</taxon>
        <taxon>Sordariomycetes</taxon>
        <taxon>Sordariomycetidae</taxon>
        <taxon>Sordariales</taxon>
        <taxon>Lasiosphaeriaceae</taxon>
        <taxon>Lasiosphaeria</taxon>
    </lineage>
</organism>
<evidence type="ECO:0000313" key="2">
    <source>
        <dbReference type="EMBL" id="KAK3353582.1"/>
    </source>
</evidence>
<gene>
    <name evidence="2" type="ORF">B0T25DRAFT_216461</name>
</gene>
<dbReference type="AlphaFoldDB" id="A0AAJ0HIY3"/>
<comment type="caution">
    <text evidence="2">The sequence shown here is derived from an EMBL/GenBank/DDBJ whole genome shotgun (WGS) entry which is preliminary data.</text>
</comment>